<evidence type="ECO:0000313" key="2">
    <source>
        <dbReference type="Proteomes" id="UP000223968"/>
    </source>
</evidence>
<sequence length="174" mass="19119">MFDDPGPPVPAFSAPPRAENQINVKLEEDGDTSPHNLNQIADAIPGDTFQSEHNTRALTESLAIGTGDHIVLPEVKPEKHSLFIPPQTRYIHRNSSIENLEIGVSEGLQFLDPLKDLLQKYSPEHQGNKWFKEVEDLKKKVVPPKVIIGVVGTTGAGKSSLINAILDEERSADK</sequence>
<dbReference type="EMBL" id="PDNB01000008">
    <property type="protein sequence ID" value="PGH17734.1"/>
    <property type="molecule type" value="Genomic_DNA"/>
</dbReference>
<gene>
    <name evidence="1" type="ORF">AJ79_00875</name>
</gene>
<dbReference type="SUPFAM" id="SSF52540">
    <property type="entry name" value="P-loop containing nucleoside triphosphate hydrolases"/>
    <property type="match status" value="1"/>
</dbReference>
<evidence type="ECO:0000313" key="1">
    <source>
        <dbReference type="EMBL" id="PGH17734.1"/>
    </source>
</evidence>
<reference evidence="1 2" key="1">
    <citation type="submission" date="2017-10" db="EMBL/GenBank/DDBJ databases">
        <title>Comparative genomics in systemic dimorphic fungi from Ajellomycetaceae.</title>
        <authorList>
            <person name="Munoz J.F."/>
            <person name="Mcewen J.G."/>
            <person name="Clay O.K."/>
            <person name="Cuomo C.A."/>
        </authorList>
    </citation>
    <scope>NUCLEOTIDE SEQUENCE [LARGE SCALE GENOMIC DNA]</scope>
    <source>
        <strain evidence="1 2">UAMH5409</strain>
    </source>
</reference>
<evidence type="ECO:0008006" key="3">
    <source>
        <dbReference type="Google" id="ProtNLM"/>
    </source>
</evidence>
<dbReference type="PANTHER" id="PTHR36681:SF3">
    <property type="entry name" value="NUCLEAR GTPASE, GERMINAL CENTER-ASSOCIATED, TANDEM DUPLICATE 3"/>
    <property type="match status" value="1"/>
</dbReference>
<dbReference type="Gene3D" id="3.40.50.300">
    <property type="entry name" value="P-loop containing nucleotide triphosphate hydrolases"/>
    <property type="match status" value="1"/>
</dbReference>
<dbReference type="STRING" id="1447875.A0A2B7Y0Y7"/>
<comment type="caution">
    <text evidence="1">The sequence shown here is derived from an EMBL/GenBank/DDBJ whole genome shotgun (WGS) entry which is preliminary data.</text>
</comment>
<dbReference type="OrthoDB" id="4172309at2759"/>
<dbReference type="InterPro" id="IPR027417">
    <property type="entry name" value="P-loop_NTPase"/>
</dbReference>
<organism evidence="1 2">
    <name type="scientific">Helicocarpus griseus UAMH5409</name>
    <dbReference type="NCBI Taxonomy" id="1447875"/>
    <lineage>
        <taxon>Eukaryota</taxon>
        <taxon>Fungi</taxon>
        <taxon>Dikarya</taxon>
        <taxon>Ascomycota</taxon>
        <taxon>Pezizomycotina</taxon>
        <taxon>Eurotiomycetes</taxon>
        <taxon>Eurotiomycetidae</taxon>
        <taxon>Onygenales</taxon>
        <taxon>Ajellomycetaceae</taxon>
        <taxon>Helicocarpus</taxon>
    </lineage>
</organism>
<protein>
    <recommendedName>
        <fullName evidence="3">G domain-containing protein</fullName>
    </recommendedName>
</protein>
<dbReference type="Proteomes" id="UP000223968">
    <property type="component" value="Unassembled WGS sequence"/>
</dbReference>
<accession>A0A2B7Y0Y7</accession>
<dbReference type="AlphaFoldDB" id="A0A2B7Y0Y7"/>
<proteinExistence type="predicted"/>
<dbReference type="PANTHER" id="PTHR36681">
    <property type="entry name" value="NUCLEAR GTPASE, GERMINAL CENTER-ASSOCIATED, TANDEM DUPLICATE 3"/>
    <property type="match status" value="1"/>
</dbReference>
<name>A0A2B7Y0Y7_9EURO</name>
<keyword evidence="2" id="KW-1185">Reference proteome</keyword>